<dbReference type="InterPro" id="IPR029472">
    <property type="entry name" value="Copia-like_N"/>
</dbReference>
<sequence>MPKYGPAFGMATNSSSSTSDIIISSSSSSHHMETSHLPITAHKLNGQNYLQWSQSILMFIRGKEKYDYITGASAAPETTASTYKKWIAENNMVMSWLVNSMTADIGENFLSFDTAKEIWDTAKETFSDKENTSEIIQIGRHPPRFASREPYGLNKNLDEIRGRIMGVKPLPSLREAFSEVRCEESRKNLMMGSHQQLNMAKSSALKTQFAPFDNCQKIKGGRPWCDHCRKPGHSRETCWKIHGKPVDWKPRQPLEKEGRGNHVATDEQSPQPEASPFNKEQMEMLQKLLSPLLSIQSQTGSSSNQVIGSGTLAHKGNFLSAFTAGKKCKKPWIVDSGASDHMTGDATIFDTYSSCPNNLTVRIADGSLSKVAGTGSVVLSRDLTLNFVLLVPNLDCNLLSISKLTKEKKCITNFSSTHCEFQDLDSGKTIGNAEE</sequence>
<dbReference type="PANTHER" id="PTHR37610">
    <property type="entry name" value="CCHC-TYPE DOMAIN-CONTAINING PROTEIN"/>
    <property type="match status" value="1"/>
</dbReference>
<dbReference type="InterPro" id="IPR054722">
    <property type="entry name" value="PolX-like_BBD"/>
</dbReference>
<feature type="region of interest" description="Disordered" evidence="1">
    <location>
        <begin position="249"/>
        <end position="275"/>
    </location>
</feature>
<reference evidence="4 5" key="1">
    <citation type="journal article" date="2018" name="PLoS Genet.">
        <title>Population sequencing reveals clonal diversity and ancestral inbreeding in the grapevine cultivar Chardonnay.</title>
        <authorList>
            <person name="Roach M.J."/>
            <person name="Johnson D.L."/>
            <person name="Bohlmann J."/>
            <person name="van Vuuren H.J."/>
            <person name="Jones S.J."/>
            <person name="Pretorius I.S."/>
            <person name="Schmidt S.A."/>
            <person name="Borneman A.R."/>
        </authorList>
    </citation>
    <scope>NUCLEOTIDE SEQUENCE [LARGE SCALE GENOMIC DNA]</scope>
    <source>
        <strain evidence="5">cv. Chardonnay</strain>
        <tissue evidence="4">Leaf</tissue>
    </source>
</reference>
<gene>
    <name evidence="4" type="ORF">CK203_088162</name>
</gene>
<name>A0A438DP72_VITVI</name>
<dbReference type="Pfam" id="PF14244">
    <property type="entry name" value="Retrotran_gag_3"/>
    <property type="match status" value="1"/>
</dbReference>
<evidence type="ECO:0000259" key="2">
    <source>
        <dbReference type="Pfam" id="PF14244"/>
    </source>
</evidence>
<dbReference type="Proteomes" id="UP000288805">
    <property type="component" value="Unassembled WGS sequence"/>
</dbReference>
<dbReference type="AlphaFoldDB" id="A0A438DP72"/>
<evidence type="ECO:0000313" key="4">
    <source>
        <dbReference type="EMBL" id="RVW37267.1"/>
    </source>
</evidence>
<accession>A0A438DP72</accession>
<proteinExistence type="predicted"/>
<dbReference type="Pfam" id="PF22936">
    <property type="entry name" value="Pol_BBD"/>
    <property type="match status" value="1"/>
</dbReference>
<dbReference type="EMBL" id="QGNW01001541">
    <property type="protein sequence ID" value="RVW37267.1"/>
    <property type="molecule type" value="Genomic_DNA"/>
</dbReference>
<dbReference type="PANTHER" id="PTHR37610:SF47">
    <property type="entry name" value="RETROTRANSPOSON COPIA-LIKE N-TERMINAL DOMAIN-CONTAINING PROTEIN"/>
    <property type="match status" value="1"/>
</dbReference>
<evidence type="ECO:0000313" key="5">
    <source>
        <dbReference type="Proteomes" id="UP000288805"/>
    </source>
</evidence>
<evidence type="ECO:0000256" key="1">
    <source>
        <dbReference type="SAM" id="MobiDB-lite"/>
    </source>
</evidence>
<feature type="compositionally biased region" description="Basic and acidic residues" evidence="1">
    <location>
        <begin position="249"/>
        <end position="260"/>
    </location>
</feature>
<organism evidence="4 5">
    <name type="scientific">Vitis vinifera</name>
    <name type="common">Grape</name>
    <dbReference type="NCBI Taxonomy" id="29760"/>
    <lineage>
        <taxon>Eukaryota</taxon>
        <taxon>Viridiplantae</taxon>
        <taxon>Streptophyta</taxon>
        <taxon>Embryophyta</taxon>
        <taxon>Tracheophyta</taxon>
        <taxon>Spermatophyta</taxon>
        <taxon>Magnoliopsida</taxon>
        <taxon>eudicotyledons</taxon>
        <taxon>Gunneridae</taxon>
        <taxon>Pentapetalae</taxon>
        <taxon>rosids</taxon>
        <taxon>Vitales</taxon>
        <taxon>Vitaceae</taxon>
        <taxon>Viteae</taxon>
        <taxon>Vitis</taxon>
    </lineage>
</organism>
<feature type="domain" description="Retrovirus-related Pol polyprotein from transposon TNT 1-94-like beta-barrel" evidence="3">
    <location>
        <begin position="332"/>
        <end position="407"/>
    </location>
</feature>
<comment type="caution">
    <text evidence="4">The sequence shown here is derived from an EMBL/GenBank/DDBJ whole genome shotgun (WGS) entry which is preliminary data.</text>
</comment>
<feature type="domain" description="Retrotransposon Copia-like N-terminal" evidence="2">
    <location>
        <begin position="30"/>
        <end position="76"/>
    </location>
</feature>
<protein>
    <submittedName>
        <fullName evidence="4">Uncharacterized protein</fullName>
    </submittedName>
</protein>
<evidence type="ECO:0000259" key="3">
    <source>
        <dbReference type="Pfam" id="PF22936"/>
    </source>
</evidence>